<evidence type="ECO:0000256" key="6">
    <source>
        <dbReference type="ARBA" id="ARBA00022777"/>
    </source>
</evidence>
<dbReference type="PROSITE" id="PS01124">
    <property type="entry name" value="HTH_ARAC_FAMILY_2"/>
    <property type="match status" value="1"/>
</dbReference>
<gene>
    <name evidence="15" type="ORF">A4R26_25300</name>
</gene>
<evidence type="ECO:0000256" key="11">
    <source>
        <dbReference type="PROSITE-ProRule" id="PRU00169"/>
    </source>
</evidence>
<dbReference type="InterPro" id="IPR005467">
    <property type="entry name" value="His_kinase_dom"/>
</dbReference>
<evidence type="ECO:0000259" key="13">
    <source>
        <dbReference type="PROSITE" id="PS50109"/>
    </source>
</evidence>
<dbReference type="Gene3D" id="1.10.287.130">
    <property type="match status" value="1"/>
</dbReference>
<dbReference type="InterPro" id="IPR011006">
    <property type="entry name" value="CheY-like_superfamily"/>
</dbReference>
<dbReference type="SMART" id="SM00342">
    <property type="entry name" value="HTH_ARAC"/>
    <property type="match status" value="1"/>
</dbReference>
<dbReference type="Pfam" id="PF00512">
    <property type="entry name" value="HisKA"/>
    <property type="match status" value="1"/>
</dbReference>
<dbReference type="STRING" id="550983.A4R26_25300"/>
<dbReference type="GO" id="GO:0003700">
    <property type="term" value="F:DNA-binding transcription factor activity"/>
    <property type="evidence" value="ECO:0007669"/>
    <property type="project" value="InterPro"/>
</dbReference>
<keyword evidence="10" id="KW-0804">Transcription</keyword>
<keyword evidence="7" id="KW-0067">ATP-binding</keyword>
<dbReference type="GO" id="GO:0000155">
    <property type="term" value="F:phosphorelay sensor kinase activity"/>
    <property type="evidence" value="ECO:0007669"/>
    <property type="project" value="InterPro"/>
</dbReference>
<accession>A0A1V9FEH7</accession>
<dbReference type="Gene3D" id="1.10.10.60">
    <property type="entry name" value="Homeodomain-like"/>
    <property type="match status" value="2"/>
</dbReference>
<dbReference type="FunFam" id="2.60.40.10:FF:000791">
    <property type="entry name" value="Two-component system sensor histidine kinase/response regulator"/>
    <property type="match status" value="1"/>
</dbReference>
<dbReference type="EMBL" id="LWBP01000196">
    <property type="protein sequence ID" value="OQP56769.1"/>
    <property type="molecule type" value="Genomic_DNA"/>
</dbReference>
<dbReference type="InterPro" id="IPR036890">
    <property type="entry name" value="HATPase_C_sf"/>
</dbReference>
<evidence type="ECO:0000256" key="3">
    <source>
        <dbReference type="ARBA" id="ARBA00022553"/>
    </source>
</evidence>
<dbReference type="SMART" id="SM00448">
    <property type="entry name" value="REC"/>
    <property type="match status" value="1"/>
</dbReference>
<protein>
    <recommendedName>
        <fullName evidence="2">histidine kinase</fullName>
        <ecNumber evidence="2">2.7.13.3</ecNumber>
    </recommendedName>
</protein>
<dbReference type="Pfam" id="PF02518">
    <property type="entry name" value="HATPase_c"/>
    <property type="match status" value="1"/>
</dbReference>
<dbReference type="PANTHER" id="PTHR43547">
    <property type="entry name" value="TWO-COMPONENT HISTIDINE KINASE"/>
    <property type="match status" value="1"/>
</dbReference>
<dbReference type="InterPro" id="IPR004358">
    <property type="entry name" value="Sig_transdc_His_kin-like_C"/>
</dbReference>
<sequence>MLKYIYIFWGSLLIAYLNTRAQTGPVNFTSLSTRDGLLSNSVNTIIKDRYGLMWFGTDDGLEKYDGTNFTAYRYQPGDTTSLRTNEVLALHEDRSGNLWVGTSGGGLSLYDRKNDKFLHYPVKTGTATLSGSDVIRGICSDYRGKIWIAQYEGLYMLDPETQSISKHLLRDAAGRPVKTTLLTVYEDSKQRLWIATDNGLFLYNIRLNSFRLYENDKTDEYSLQVNRIRAVAEDKWGNIWVGTSTGLSRLKPDGSGFIHYSYLNGNEINSIAADDQGLLWIGSFNGLYVYNVQAGTFSVHTHENGNHQSLSSKLVRCIFIDKQGIYWFGTFQGGICKYDKNLNLFNLTLSSSFQENRSNIAVITSMAENKNGAVLLGTNGNGLYEFDRRKDKVIPVHVPLKNVPAGTLTVLALQRTRTNKVYIGTYGHGVIIADQHTGACKQLVKGNGVNGLTGNDIFCLFEDSKGNIWIGTNGDGITVVNDDRVMARYSPQPAGSGVAALPINGYIRAIAEDAGGNIWIGTHGGGIAVYEPSTGKWTIYTQENSQLPGNKIQCLHRDRKGKMWIGTFSGLATFEAGKHLFTPYTEKDGLQNSMVYQIVEDATGRLWLSTNTGITQFDTDTKRFRNFSHLNGLQNSNYIRGAGLRLADGELLFSGLEGFNHFYPDRLTVNRNVPQVILTDLKISNKPVAAGSDAPIKEHISVADEIRLNYKQNFALNFVALNYTIPRQNHYAYKLDGFDRDWNYVGTASQASYTNLDPGEYTFRVKAGNNDGIWSTKDTIIKIYVKPPFWRTAYAYIFYVLAIGGLLLYSRHKGISRIRKKFALEQERREVKRVQELDRMKLKFLTNLSHDFRTPISLIMGPVDQLIEEEATTGRLEKLNMIRRNARRLLNLVNQLLDFRKMEEHELKLQLSKGEFISFLKEVTDSFRDMSERKHISFTFKSCIDRLDVFFDRDKIERILFNLLSNAFKFTLGGGHITVELQKAESSDDQEQTWVWINVTDTGIGIPTDKKDLIFDRFFQNDTSASILNQGTGIGLSITKEFIKLHGGKIQVESEPGKGCAFTIQIPLKRVHETAVESQQAAQKEQDVPTPRANRLPAAAEEGNMNDALPVLLVEDNDDFRFYLKDNLRGRYKVIESVNGKDGWQKTLSQHPQLIVSDVSMPEMDGIELVKKIKADKRTSHIPVILLTAMTGQEQQIKGLETGANDYITKPFNFEVLNAKIKNLLQLQSTMQSTYTKQLKFAAPEVEIDSPDEKLLTTIVGYLEKNITNPQLSVESLSRQIGMSRSTLYTKLLELTGETPVEYIRSFRLSKAVALMGKSNMTISEIAYQVGFTTPNYFAKSFKGKFNMLPSEFIAKMRKANPGGDS</sequence>
<dbReference type="Gene3D" id="3.30.565.10">
    <property type="entry name" value="Histidine kinase-like ATPase, C-terminal domain"/>
    <property type="match status" value="1"/>
</dbReference>
<dbReference type="InterPro" id="IPR001789">
    <property type="entry name" value="Sig_transdc_resp-reg_receiver"/>
</dbReference>
<dbReference type="SUPFAM" id="SSF47384">
    <property type="entry name" value="Homodimeric domain of signal transducing histidine kinase"/>
    <property type="match status" value="1"/>
</dbReference>
<proteinExistence type="predicted"/>
<comment type="catalytic activity">
    <reaction evidence="1">
        <text>ATP + protein L-histidine = ADP + protein N-phospho-L-histidine.</text>
        <dbReference type="EC" id="2.7.13.3"/>
    </reaction>
</comment>
<dbReference type="Gene3D" id="2.130.10.10">
    <property type="entry name" value="YVTN repeat-like/Quinoprotein amine dehydrogenase"/>
    <property type="match status" value="2"/>
</dbReference>
<evidence type="ECO:0000259" key="14">
    <source>
        <dbReference type="PROSITE" id="PS50110"/>
    </source>
</evidence>
<name>A0A1V9FEH7_9BACT</name>
<evidence type="ECO:0000256" key="2">
    <source>
        <dbReference type="ARBA" id="ARBA00012438"/>
    </source>
</evidence>
<keyword evidence="6" id="KW-0418">Kinase</keyword>
<feature type="domain" description="Response regulatory" evidence="14">
    <location>
        <begin position="1110"/>
        <end position="1225"/>
    </location>
</feature>
<feature type="modified residue" description="4-aspartylphosphate" evidence="11">
    <location>
        <position position="1158"/>
    </location>
</feature>
<organism evidence="15 16">
    <name type="scientific">Niastella populi</name>
    <dbReference type="NCBI Taxonomy" id="550983"/>
    <lineage>
        <taxon>Bacteria</taxon>
        <taxon>Pseudomonadati</taxon>
        <taxon>Bacteroidota</taxon>
        <taxon>Chitinophagia</taxon>
        <taxon>Chitinophagales</taxon>
        <taxon>Chitinophagaceae</taxon>
        <taxon>Niastella</taxon>
    </lineage>
</organism>
<dbReference type="SUPFAM" id="SSF46689">
    <property type="entry name" value="Homeodomain-like"/>
    <property type="match status" value="1"/>
</dbReference>
<feature type="domain" description="HTH araC/xylS-type" evidence="12">
    <location>
        <begin position="1257"/>
        <end position="1356"/>
    </location>
</feature>
<dbReference type="InterPro" id="IPR015943">
    <property type="entry name" value="WD40/YVTN_repeat-like_dom_sf"/>
</dbReference>
<dbReference type="EC" id="2.7.13.3" evidence="2"/>
<comment type="caution">
    <text evidence="15">The sequence shown here is derived from an EMBL/GenBank/DDBJ whole genome shotgun (WGS) entry which is preliminary data.</text>
</comment>
<dbReference type="InterPro" id="IPR003594">
    <property type="entry name" value="HATPase_dom"/>
</dbReference>
<dbReference type="InterPro" id="IPR013783">
    <property type="entry name" value="Ig-like_fold"/>
</dbReference>
<dbReference type="Gene3D" id="3.40.50.2300">
    <property type="match status" value="1"/>
</dbReference>
<dbReference type="SUPFAM" id="SSF52172">
    <property type="entry name" value="CheY-like"/>
    <property type="match status" value="1"/>
</dbReference>
<dbReference type="InterPro" id="IPR011123">
    <property type="entry name" value="Y_Y_Y"/>
</dbReference>
<keyword evidence="8" id="KW-0902">Two-component regulatory system</keyword>
<dbReference type="Pfam" id="PF07494">
    <property type="entry name" value="Reg_prop"/>
    <property type="match status" value="9"/>
</dbReference>
<evidence type="ECO:0000313" key="16">
    <source>
        <dbReference type="Proteomes" id="UP000192276"/>
    </source>
</evidence>
<dbReference type="InterPro" id="IPR003661">
    <property type="entry name" value="HisK_dim/P_dom"/>
</dbReference>
<dbReference type="PRINTS" id="PR00344">
    <property type="entry name" value="BCTRLSENSOR"/>
</dbReference>
<dbReference type="SUPFAM" id="SSF63829">
    <property type="entry name" value="Calcium-dependent phosphotriesterase"/>
    <property type="match status" value="4"/>
</dbReference>
<dbReference type="PROSITE" id="PS50110">
    <property type="entry name" value="RESPONSE_REGULATORY"/>
    <property type="match status" value="1"/>
</dbReference>
<dbReference type="Pfam" id="PF00072">
    <property type="entry name" value="Response_reg"/>
    <property type="match status" value="1"/>
</dbReference>
<dbReference type="Pfam" id="PF07495">
    <property type="entry name" value="Y_Y_Y"/>
    <property type="match status" value="1"/>
</dbReference>
<dbReference type="CDD" id="cd17574">
    <property type="entry name" value="REC_OmpR"/>
    <property type="match status" value="1"/>
</dbReference>
<dbReference type="OrthoDB" id="1489484at2"/>
<keyword evidence="5" id="KW-0547">Nucleotide-binding</keyword>
<evidence type="ECO:0000256" key="9">
    <source>
        <dbReference type="ARBA" id="ARBA00023015"/>
    </source>
</evidence>
<dbReference type="GO" id="GO:0005524">
    <property type="term" value="F:ATP binding"/>
    <property type="evidence" value="ECO:0007669"/>
    <property type="project" value="UniProtKB-KW"/>
</dbReference>
<dbReference type="PANTHER" id="PTHR43547:SF2">
    <property type="entry name" value="HYBRID SIGNAL TRANSDUCTION HISTIDINE KINASE C"/>
    <property type="match status" value="1"/>
</dbReference>
<evidence type="ECO:0000256" key="5">
    <source>
        <dbReference type="ARBA" id="ARBA00022741"/>
    </source>
</evidence>
<dbReference type="FunFam" id="3.30.565.10:FF:000037">
    <property type="entry name" value="Hybrid sensor histidine kinase/response regulator"/>
    <property type="match status" value="1"/>
</dbReference>
<dbReference type="InterPro" id="IPR018060">
    <property type="entry name" value="HTH_AraC"/>
</dbReference>
<dbReference type="Proteomes" id="UP000192276">
    <property type="component" value="Unassembled WGS sequence"/>
</dbReference>
<dbReference type="InterPro" id="IPR009057">
    <property type="entry name" value="Homeodomain-like_sf"/>
</dbReference>
<keyword evidence="16" id="KW-1185">Reference proteome</keyword>
<keyword evidence="9" id="KW-0805">Transcription regulation</keyword>
<dbReference type="RefSeq" id="WP_081168088.1">
    <property type="nucleotide sequence ID" value="NZ_LWBP01000196.1"/>
</dbReference>
<keyword evidence="3 11" id="KW-0597">Phosphoprotein</keyword>
<dbReference type="SMART" id="SM00387">
    <property type="entry name" value="HATPase_c"/>
    <property type="match status" value="1"/>
</dbReference>
<evidence type="ECO:0000256" key="4">
    <source>
        <dbReference type="ARBA" id="ARBA00022679"/>
    </source>
</evidence>
<evidence type="ECO:0000313" key="15">
    <source>
        <dbReference type="EMBL" id="OQP56769.1"/>
    </source>
</evidence>
<dbReference type="CDD" id="cd16922">
    <property type="entry name" value="HATPase_EvgS-ArcB-TorS-like"/>
    <property type="match status" value="1"/>
</dbReference>
<dbReference type="InterPro" id="IPR011110">
    <property type="entry name" value="Reg_prop"/>
</dbReference>
<evidence type="ECO:0000256" key="7">
    <source>
        <dbReference type="ARBA" id="ARBA00022840"/>
    </source>
</evidence>
<evidence type="ECO:0000256" key="1">
    <source>
        <dbReference type="ARBA" id="ARBA00000085"/>
    </source>
</evidence>
<evidence type="ECO:0000259" key="12">
    <source>
        <dbReference type="PROSITE" id="PS01124"/>
    </source>
</evidence>
<feature type="domain" description="Histidine kinase" evidence="13">
    <location>
        <begin position="847"/>
        <end position="1070"/>
    </location>
</feature>
<keyword evidence="4" id="KW-0808">Transferase</keyword>
<dbReference type="InterPro" id="IPR036097">
    <property type="entry name" value="HisK_dim/P_sf"/>
</dbReference>
<evidence type="ECO:0000256" key="8">
    <source>
        <dbReference type="ARBA" id="ARBA00023012"/>
    </source>
</evidence>
<dbReference type="PROSITE" id="PS50109">
    <property type="entry name" value="HIS_KIN"/>
    <property type="match status" value="1"/>
</dbReference>
<dbReference type="Pfam" id="PF12833">
    <property type="entry name" value="HTH_18"/>
    <property type="match status" value="1"/>
</dbReference>
<dbReference type="SUPFAM" id="SSF55874">
    <property type="entry name" value="ATPase domain of HSP90 chaperone/DNA topoisomerase II/histidine kinase"/>
    <property type="match status" value="1"/>
</dbReference>
<dbReference type="Gene3D" id="2.60.40.10">
    <property type="entry name" value="Immunoglobulins"/>
    <property type="match status" value="1"/>
</dbReference>
<reference evidence="16" key="1">
    <citation type="submission" date="2016-04" db="EMBL/GenBank/DDBJ databases">
        <authorList>
            <person name="Chen L."/>
            <person name="Zhuang W."/>
            <person name="Wang G."/>
        </authorList>
    </citation>
    <scope>NUCLEOTIDE SEQUENCE [LARGE SCALE GENOMIC DNA]</scope>
    <source>
        <strain evidence="16">208</strain>
    </source>
</reference>
<dbReference type="CDD" id="cd00146">
    <property type="entry name" value="PKD"/>
    <property type="match status" value="1"/>
</dbReference>
<dbReference type="SMART" id="SM00388">
    <property type="entry name" value="HisKA"/>
    <property type="match status" value="1"/>
</dbReference>
<dbReference type="GO" id="GO:0043565">
    <property type="term" value="F:sequence-specific DNA binding"/>
    <property type="evidence" value="ECO:0007669"/>
    <property type="project" value="InterPro"/>
</dbReference>
<dbReference type="FunFam" id="1.10.287.130:FF:000045">
    <property type="entry name" value="Two-component system sensor histidine kinase/response regulator"/>
    <property type="match status" value="1"/>
</dbReference>
<dbReference type="CDD" id="cd00082">
    <property type="entry name" value="HisKA"/>
    <property type="match status" value="1"/>
</dbReference>
<evidence type="ECO:0000256" key="10">
    <source>
        <dbReference type="ARBA" id="ARBA00023163"/>
    </source>
</evidence>